<accession>A0A0D2WM31</accession>
<keyword evidence="1" id="KW-1133">Transmembrane helix</keyword>
<reference evidence="3" key="1">
    <citation type="submission" date="2011-02" db="EMBL/GenBank/DDBJ databases">
        <title>The Genome Sequence of Capsaspora owczarzaki ATCC 30864.</title>
        <authorList>
            <person name="Russ C."/>
            <person name="Cuomo C."/>
            <person name="Burger G."/>
            <person name="Gray M.W."/>
            <person name="Holland P.W.H."/>
            <person name="King N."/>
            <person name="Lang F.B.F."/>
            <person name="Roger A.J."/>
            <person name="Ruiz-Trillo I."/>
            <person name="Young S.K."/>
            <person name="Zeng Q."/>
            <person name="Gargeya S."/>
            <person name="Alvarado L."/>
            <person name="Berlin A."/>
            <person name="Chapman S.B."/>
            <person name="Chen Z."/>
            <person name="Freedman E."/>
            <person name="Gellesch M."/>
            <person name="Goldberg J."/>
            <person name="Griggs A."/>
            <person name="Gujja S."/>
            <person name="Heilman E."/>
            <person name="Heiman D."/>
            <person name="Howarth C."/>
            <person name="Mehta T."/>
            <person name="Neiman D."/>
            <person name="Pearson M."/>
            <person name="Roberts A."/>
            <person name="Saif S."/>
            <person name="Shea T."/>
            <person name="Shenoy N."/>
            <person name="Sisk P."/>
            <person name="Stolte C."/>
            <person name="Sykes S."/>
            <person name="White J."/>
            <person name="Yandava C."/>
            <person name="Haas B."/>
            <person name="Nusbaum C."/>
            <person name="Birren B."/>
        </authorList>
    </citation>
    <scope>NUCLEOTIDE SEQUENCE</scope>
    <source>
        <strain evidence="3">ATCC 30864</strain>
    </source>
</reference>
<sequence>MNSLVNDVRKHRELIPLVVIVTGAVSYGIGSIIHTTLKKDVVVDHVNNPFPWQSVDPNEFKP</sequence>
<organism evidence="2 3">
    <name type="scientific">Capsaspora owczarzaki (strain ATCC 30864)</name>
    <dbReference type="NCBI Taxonomy" id="595528"/>
    <lineage>
        <taxon>Eukaryota</taxon>
        <taxon>Filasterea</taxon>
        <taxon>Capsaspora</taxon>
    </lineage>
</organism>
<keyword evidence="1" id="KW-0812">Transmembrane</keyword>
<feature type="transmembrane region" description="Helical" evidence="1">
    <location>
        <begin position="14"/>
        <end position="33"/>
    </location>
</feature>
<dbReference type="InterPro" id="IPR010530">
    <property type="entry name" value="B12D"/>
</dbReference>
<evidence type="ECO:0000256" key="1">
    <source>
        <dbReference type="SAM" id="Phobius"/>
    </source>
</evidence>
<evidence type="ECO:0000313" key="3">
    <source>
        <dbReference type="Proteomes" id="UP000008743"/>
    </source>
</evidence>
<evidence type="ECO:0000313" key="2">
    <source>
        <dbReference type="EMBL" id="KJE91098.1"/>
    </source>
</evidence>
<dbReference type="EMBL" id="KE346362">
    <property type="protein sequence ID" value="KJE91098.1"/>
    <property type="molecule type" value="Genomic_DNA"/>
</dbReference>
<dbReference type="PhylomeDB" id="A0A0D2WM31"/>
<protein>
    <submittedName>
        <fullName evidence="2">Uncharacterized protein</fullName>
    </submittedName>
</protein>
<dbReference type="OrthoDB" id="5511684at2759"/>
<dbReference type="InParanoid" id="A0A0D2WM31"/>
<gene>
    <name evidence="2" type="ORF">CAOG_002286</name>
</gene>
<keyword evidence="1" id="KW-0472">Membrane</keyword>
<dbReference type="Pfam" id="PF06522">
    <property type="entry name" value="B12D"/>
    <property type="match status" value="1"/>
</dbReference>
<dbReference type="AlphaFoldDB" id="A0A0D2WM31"/>
<name>A0A0D2WM31_CAPO3</name>
<dbReference type="Proteomes" id="UP000008743">
    <property type="component" value="Unassembled WGS sequence"/>
</dbReference>
<proteinExistence type="predicted"/>
<keyword evidence="3" id="KW-1185">Reference proteome</keyword>
<feature type="non-terminal residue" evidence="2">
    <location>
        <position position="62"/>
    </location>
</feature>